<organism evidence="8 9">
    <name type="scientific">Trichonephila inaurata madagascariensis</name>
    <dbReference type="NCBI Taxonomy" id="2747483"/>
    <lineage>
        <taxon>Eukaryota</taxon>
        <taxon>Metazoa</taxon>
        <taxon>Ecdysozoa</taxon>
        <taxon>Arthropoda</taxon>
        <taxon>Chelicerata</taxon>
        <taxon>Arachnida</taxon>
        <taxon>Araneae</taxon>
        <taxon>Araneomorphae</taxon>
        <taxon>Entelegynae</taxon>
        <taxon>Araneoidea</taxon>
        <taxon>Nephilidae</taxon>
        <taxon>Trichonephila</taxon>
        <taxon>Trichonephila inaurata</taxon>
    </lineage>
</organism>
<evidence type="ECO:0000256" key="4">
    <source>
        <dbReference type="ARBA" id="ARBA00022980"/>
    </source>
</evidence>
<dbReference type="PANTHER" id="PTHR21338:SF0">
    <property type="entry name" value="LARGE RIBOSOMAL SUBUNIT PROTEIN ML41"/>
    <property type="match status" value="1"/>
</dbReference>
<feature type="region of interest" description="Disordered" evidence="7">
    <location>
        <begin position="141"/>
        <end position="177"/>
    </location>
</feature>
<evidence type="ECO:0000256" key="7">
    <source>
        <dbReference type="SAM" id="MobiDB-lite"/>
    </source>
</evidence>
<dbReference type="AlphaFoldDB" id="A0A8X6MJ76"/>
<proteinExistence type="inferred from homology"/>
<evidence type="ECO:0000313" key="9">
    <source>
        <dbReference type="Proteomes" id="UP000886998"/>
    </source>
</evidence>
<name>A0A8X6MJ76_9ARAC</name>
<dbReference type="GO" id="GO:0003735">
    <property type="term" value="F:structural constituent of ribosome"/>
    <property type="evidence" value="ECO:0007669"/>
    <property type="project" value="InterPro"/>
</dbReference>
<evidence type="ECO:0000256" key="6">
    <source>
        <dbReference type="ARBA" id="ARBA00023274"/>
    </source>
</evidence>
<dbReference type="Pfam" id="PF09809">
    <property type="entry name" value="MRP-L27"/>
    <property type="match status" value="1"/>
</dbReference>
<dbReference type="InterPro" id="IPR019189">
    <property type="entry name" value="Ribosomal_mL41"/>
</dbReference>
<dbReference type="GO" id="GO:0005762">
    <property type="term" value="C:mitochondrial large ribosomal subunit"/>
    <property type="evidence" value="ECO:0007669"/>
    <property type="project" value="InterPro"/>
</dbReference>
<comment type="subcellular location">
    <subcellularLocation>
        <location evidence="1">Mitochondrion</location>
    </subcellularLocation>
</comment>
<keyword evidence="5" id="KW-0496">Mitochondrion</keyword>
<comment type="caution">
    <text evidence="8">The sequence shown here is derived from an EMBL/GenBank/DDBJ whole genome shotgun (WGS) entry which is preliminary data.</text>
</comment>
<keyword evidence="4 8" id="KW-0689">Ribosomal protein</keyword>
<sequence>MSSVRICQAFNSLNPQILISVHKAVYFDFIRNISSSSVLHGKRNFRKFTIPKRGNSEDLKWFREHPELVDRKGQRLPGYWKDKEFVKVPEMVPELVVPDLTDFPLKPYVSYRAEGTEQEKFTPEHLFYAVYAKKLEKDFKEGKLDEQGNPLEPSEEEKMDADEAWRKARSTGSDLFG</sequence>
<keyword evidence="6" id="KW-0687">Ribonucleoprotein</keyword>
<dbReference type="Proteomes" id="UP000886998">
    <property type="component" value="Unassembled WGS sequence"/>
</dbReference>
<keyword evidence="3" id="KW-0809">Transit peptide</keyword>
<comment type="similarity">
    <text evidence="2">Belongs to the mitochondrion-specific ribosomal protein mL41 family.</text>
</comment>
<keyword evidence="9" id="KW-1185">Reference proteome</keyword>
<evidence type="ECO:0000256" key="1">
    <source>
        <dbReference type="ARBA" id="ARBA00004173"/>
    </source>
</evidence>
<dbReference type="GO" id="GO:0006412">
    <property type="term" value="P:translation"/>
    <property type="evidence" value="ECO:0007669"/>
    <property type="project" value="TreeGrafter"/>
</dbReference>
<evidence type="ECO:0000313" key="8">
    <source>
        <dbReference type="EMBL" id="GFS63143.1"/>
    </source>
</evidence>
<reference evidence="8" key="1">
    <citation type="submission" date="2020-08" db="EMBL/GenBank/DDBJ databases">
        <title>Multicomponent nature underlies the extraordinary mechanical properties of spider dragline silk.</title>
        <authorList>
            <person name="Kono N."/>
            <person name="Nakamura H."/>
            <person name="Mori M."/>
            <person name="Yoshida Y."/>
            <person name="Ohtoshi R."/>
            <person name="Malay A.D."/>
            <person name="Moran D.A.P."/>
            <person name="Tomita M."/>
            <person name="Numata K."/>
            <person name="Arakawa K."/>
        </authorList>
    </citation>
    <scope>NUCLEOTIDE SEQUENCE</scope>
</reference>
<gene>
    <name evidence="8" type="primary">mRpL41</name>
    <name evidence="8" type="ORF">TNIN_240931</name>
</gene>
<protein>
    <submittedName>
        <fullName evidence="8">39S ribosomal protein L41, mitochondrial</fullName>
    </submittedName>
</protein>
<dbReference type="PANTHER" id="PTHR21338">
    <property type="entry name" value="MITOCHONDRIAL RIBOSOMAL PROTEIN L41"/>
    <property type="match status" value="1"/>
</dbReference>
<dbReference type="EMBL" id="BMAV01027883">
    <property type="protein sequence ID" value="GFS63143.1"/>
    <property type="molecule type" value="Genomic_DNA"/>
</dbReference>
<accession>A0A8X6MJ76</accession>
<dbReference type="OrthoDB" id="408933at2759"/>
<evidence type="ECO:0000256" key="2">
    <source>
        <dbReference type="ARBA" id="ARBA00010152"/>
    </source>
</evidence>
<evidence type="ECO:0000256" key="5">
    <source>
        <dbReference type="ARBA" id="ARBA00023128"/>
    </source>
</evidence>
<evidence type="ECO:0000256" key="3">
    <source>
        <dbReference type="ARBA" id="ARBA00022946"/>
    </source>
</evidence>